<dbReference type="KEGG" id="vg:80545071"/>
<dbReference type="GeneID" id="80545071"/>
<proteinExistence type="predicted"/>
<organism evidence="1 2">
    <name type="scientific">Poseidoniales virus YSH_150918</name>
    <dbReference type="NCBI Taxonomy" id="3071324"/>
    <lineage>
        <taxon>Viruses</taxon>
        <taxon>Duplodnaviria</taxon>
        <taxon>Heunggongvirae</taxon>
        <taxon>Uroviricota</taxon>
        <taxon>Caudoviricetes</taxon>
        <taxon>Magrovirales</taxon>
        <taxon>Aoguangviridae</taxon>
        <taxon>Aobingvirus</taxon>
        <taxon>Aobingvirus yangshanense</taxon>
    </lineage>
</organism>
<reference evidence="1 2" key="1">
    <citation type="submission" date="2022-05" db="EMBL/GenBank/DDBJ databases">
        <title>Diverse viruses of marine archaea discovered using metagenomics.</title>
        <authorList>
            <person name="Zhou Y."/>
        </authorList>
    </citation>
    <scope>NUCLEOTIDE SEQUENCE [LARGE SCALE GENOMIC DNA]</scope>
    <source>
        <strain evidence="1">YSH_150918</strain>
    </source>
</reference>
<protein>
    <submittedName>
        <fullName evidence="1">Uncharacterized protein</fullName>
    </submittedName>
</protein>
<dbReference type="RefSeq" id="YP_010806110.1">
    <property type="nucleotide sequence ID" value="NC_077214.1"/>
</dbReference>
<name>A0A976YF78_9CAUD</name>
<sequence>MTNKKAVTVLLPAPHDAEVKCPICETNGCKVCGFSGKLSISVAPKIPIQRGHIIKYVMENLHDVASEMTRMYGLTPEVNTKEVLDINDGQYEIVQISSLGGACWVAHRLDSLETPRYFLTRKELDNFKQGWAV</sequence>
<evidence type="ECO:0000313" key="2">
    <source>
        <dbReference type="Proteomes" id="UP001157002"/>
    </source>
</evidence>
<dbReference type="Proteomes" id="UP001157002">
    <property type="component" value="Segment"/>
</dbReference>
<accession>A0A976YF78</accession>
<keyword evidence="2" id="KW-1185">Reference proteome</keyword>
<evidence type="ECO:0000313" key="1">
    <source>
        <dbReference type="EMBL" id="UVF62516.1"/>
    </source>
</evidence>
<dbReference type="EMBL" id="ON649702">
    <property type="protein sequence ID" value="UVF62516.1"/>
    <property type="molecule type" value="Genomic_DNA"/>
</dbReference>